<proteinExistence type="predicted"/>
<feature type="chain" id="PRO_5012462909" description="NIDO domain-containing protein" evidence="2">
    <location>
        <begin position="21"/>
        <end position="510"/>
    </location>
</feature>
<dbReference type="OrthoDB" id="6375837at2759"/>
<dbReference type="PANTHER" id="PTHR13802">
    <property type="entry name" value="MUCIN 4-RELATED"/>
    <property type="match status" value="1"/>
</dbReference>
<feature type="signal peptide" evidence="2">
    <location>
        <begin position="1"/>
        <end position="20"/>
    </location>
</feature>
<dbReference type="InParanoid" id="A0A1X7UKD6"/>
<dbReference type="InterPro" id="IPR003886">
    <property type="entry name" value="NIDO_dom"/>
</dbReference>
<evidence type="ECO:0000256" key="1">
    <source>
        <dbReference type="ARBA" id="ARBA00023157"/>
    </source>
</evidence>
<evidence type="ECO:0000259" key="3">
    <source>
        <dbReference type="Pfam" id="PF06119"/>
    </source>
</evidence>
<keyword evidence="1" id="KW-1015">Disulfide bond</keyword>
<dbReference type="EnsemblMetazoa" id="Aqu2.1.28440_001">
    <property type="protein sequence ID" value="Aqu2.1.28440_001"/>
    <property type="gene ID" value="Aqu2.1.28440"/>
</dbReference>
<organism evidence="4">
    <name type="scientific">Amphimedon queenslandica</name>
    <name type="common">Sponge</name>
    <dbReference type="NCBI Taxonomy" id="400682"/>
    <lineage>
        <taxon>Eukaryota</taxon>
        <taxon>Metazoa</taxon>
        <taxon>Porifera</taxon>
        <taxon>Demospongiae</taxon>
        <taxon>Heteroscleromorpha</taxon>
        <taxon>Haplosclerida</taxon>
        <taxon>Niphatidae</taxon>
        <taxon>Amphimedon</taxon>
    </lineage>
</organism>
<sequence length="510" mass="57887">MMIVFVILIYFNGLLVSSEGNYLPFLHPTNYSILDGRLDWAVNVSLPSPIKFGSSCHTEAWISTNGLISLGTIYTAYSPNFFSITTPVIAPYWDDNDLRQKGQVHYAIITPTTNLSLCNQVNDYLSNSTGSSVSVEWILWAYWYDVCQYRYEYCHYTESNHFQVVLAYQSNATYAVFIYKCGLIEWTEYDAGVGINSGEGYYINHPLANTSNVTDIDCYDVVSGWTNIVYRLDQDKFEFLSITPDNITVSWELSIPYINSTLILSITDSLQTVNETSNVTEYDNVYNYTEDLSSCNEYTFKLALPMSSGCKDSIRIISTAPKPDNVSALYLTNETLIIRFQIDEKITNAIKLFLFAANGHINTSDPLDIDSVQYIDEFYIIHWNIKLNDHSLYYLTVSAIGTYGTSTSDHVTEINTYNVKDIIIERNEDIVCFTCVTEVFNECQLMIATLIPQSIQTNGTCYSFTDNGTYTVYAHDVENGIKILTPAIVIEYTVDWIEPTQTTTNNIDHQ</sequence>
<dbReference type="GO" id="GO:0007160">
    <property type="term" value="P:cell-matrix adhesion"/>
    <property type="evidence" value="ECO:0007669"/>
    <property type="project" value="InterPro"/>
</dbReference>
<dbReference type="AlphaFoldDB" id="A0A1X7UKD6"/>
<evidence type="ECO:0000256" key="2">
    <source>
        <dbReference type="SAM" id="SignalP"/>
    </source>
</evidence>
<accession>A0A1X7UKD6</accession>
<evidence type="ECO:0000313" key="4">
    <source>
        <dbReference type="EnsemblMetazoa" id="Aqu2.1.28440_001"/>
    </source>
</evidence>
<keyword evidence="2" id="KW-0732">Signal</keyword>
<dbReference type="InterPro" id="IPR051495">
    <property type="entry name" value="Epithelial_Barrier/Signaling"/>
</dbReference>
<dbReference type="Pfam" id="PF06119">
    <property type="entry name" value="NIDO"/>
    <property type="match status" value="1"/>
</dbReference>
<protein>
    <recommendedName>
        <fullName evidence="3">NIDO domain-containing protein</fullName>
    </recommendedName>
</protein>
<dbReference type="PANTHER" id="PTHR13802:SF52">
    <property type="entry name" value="MUCIN-4"/>
    <property type="match status" value="1"/>
</dbReference>
<name>A0A1X7UKD6_AMPQE</name>
<reference evidence="4" key="1">
    <citation type="submission" date="2017-05" db="UniProtKB">
        <authorList>
            <consortium name="EnsemblMetazoa"/>
        </authorList>
    </citation>
    <scope>IDENTIFICATION</scope>
</reference>
<feature type="domain" description="NIDO" evidence="3">
    <location>
        <begin position="60"/>
        <end position="216"/>
    </location>
</feature>